<feature type="region of interest" description="Disordered" evidence="2">
    <location>
        <begin position="126"/>
        <end position="171"/>
    </location>
</feature>
<evidence type="ECO:0000259" key="5">
    <source>
        <dbReference type="Pfam" id="PF10342"/>
    </source>
</evidence>
<protein>
    <recommendedName>
        <fullName evidence="5">Yeast cell wall synthesis Kre9/Knh1-like N-terminal domain-containing protein</fullName>
    </recommendedName>
</protein>
<evidence type="ECO:0000313" key="7">
    <source>
        <dbReference type="Proteomes" id="UP000806378"/>
    </source>
</evidence>
<dbReference type="InterPro" id="IPR018466">
    <property type="entry name" value="Kre9/Knh1-like_N"/>
</dbReference>
<organism evidence="6 7">
    <name type="scientific">Corymbia citriodora subsp. variegata</name>
    <dbReference type="NCBI Taxonomy" id="360336"/>
    <lineage>
        <taxon>Eukaryota</taxon>
        <taxon>Viridiplantae</taxon>
        <taxon>Streptophyta</taxon>
        <taxon>Embryophyta</taxon>
        <taxon>Tracheophyta</taxon>
        <taxon>Spermatophyta</taxon>
        <taxon>Magnoliopsida</taxon>
        <taxon>eudicotyledons</taxon>
        <taxon>Gunneridae</taxon>
        <taxon>Pentapetalae</taxon>
        <taxon>rosids</taxon>
        <taxon>malvids</taxon>
        <taxon>Myrtales</taxon>
        <taxon>Myrtaceae</taxon>
        <taxon>Myrtoideae</taxon>
        <taxon>Eucalypteae</taxon>
        <taxon>Corymbia</taxon>
    </lineage>
</organism>
<keyword evidence="3" id="KW-1133">Transmembrane helix</keyword>
<feature type="domain" description="Yeast cell wall synthesis Kre9/Knh1-like N-terminal" evidence="5">
    <location>
        <begin position="28"/>
        <end position="115"/>
    </location>
</feature>
<dbReference type="InterPro" id="IPR052982">
    <property type="entry name" value="SRP1/TIP1-like"/>
</dbReference>
<dbReference type="PANTHER" id="PTHR40633">
    <property type="entry name" value="MATRIX PROTEIN, PUTATIVE (AFU_ORTHOLOGUE AFUA_8G05410)-RELATED"/>
    <property type="match status" value="1"/>
</dbReference>
<keyword evidence="3" id="KW-0812">Transmembrane</keyword>
<evidence type="ECO:0000256" key="2">
    <source>
        <dbReference type="SAM" id="MobiDB-lite"/>
    </source>
</evidence>
<gene>
    <name evidence="6" type="ORF">BT93_L0210</name>
</gene>
<feature type="transmembrane region" description="Helical" evidence="3">
    <location>
        <begin position="182"/>
        <end position="203"/>
    </location>
</feature>
<sequence length="204" mass="20175">MRYATQALLAALAYSVQVLANANPFNVPNGGYNVTAGSSTTLAWTPTTSGTVSLILRSGASSNLATGTYIAQNISNSGSYTWNVASSIAEGSDYTVEIIDDSDTSQTDYTPHFTITSTVTVASSTSRVTSGASSSSTKSGAAATTSSGHSSSTMATSSASKTSSASGTSSTTSAAATQTKNAAAATFIPAAGVLGVIAMGAFAL</sequence>
<feature type="chain" id="PRO_5035763387" description="Yeast cell wall synthesis Kre9/Knh1-like N-terminal domain-containing protein" evidence="4">
    <location>
        <begin position="21"/>
        <end position="204"/>
    </location>
</feature>
<dbReference type="Pfam" id="PF10342">
    <property type="entry name" value="Kre9_KNH"/>
    <property type="match status" value="1"/>
</dbReference>
<evidence type="ECO:0000313" key="6">
    <source>
        <dbReference type="EMBL" id="KAF7845876.1"/>
    </source>
</evidence>
<keyword evidence="3" id="KW-0472">Membrane</keyword>
<accession>A0A8T0CID1</accession>
<dbReference type="Gramene" id="rna-gnl|WGS:JABURB|Cocit.L0210.1">
    <property type="protein sequence ID" value="cds-KAF7845876.1"/>
    <property type="gene ID" value="gene-BT93_L0210"/>
</dbReference>
<evidence type="ECO:0000256" key="3">
    <source>
        <dbReference type="SAM" id="Phobius"/>
    </source>
</evidence>
<name>A0A8T0CID1_CORYI</name>
<feature type="signal peptide" evidence="4">
    <location>
        <begin position="1"/>
        <end position="20"/>
    </location>
</feature>
<comment type="caution">
    <text evidence="6">The sequence shown here is derived from an EMBL/GenBank/DDBJ whole genome shotgun (WGS) entry which is preliminary data.</text>
</comment>
<dbReference type="EMBL" id="MU098610">
    <property type="protein sequence ID" value="KAF7845876.1"/>
    <property type="molecule type" value="Genomic_DNA"/>
</dbReference>
<evidence type="ECO:0000256" key="4">
    <source>
        <dbReference type="SAM" id="SignalP"/>
    </source>
</evidence>
<dbReference type="Proteomes" id="UP000806378">
    <property type="component" value="Unassembled WGS sequence"/>
</dbReference>
<reference evidence="6" key="1">
    <citation type="submission" date="2020-05" db="EMBL/GenBank/DDBJ databases">
        <title>WGS assembly of Corymbia citriodora subspecies variegata.</title>
        <authorList>
            <person name="Barry K."/>
            <person name="Hundley H."/>
            <person name="Shu S."/>
            <person name="Jenkins J."/>
            <person name="Grimwood J."/>
            <person name="Baten A."/>
        </authorList>
    </citation>
    <scope>NUCLEOTIDE SEQUENCE</scope>
    <source>
        <strain evidence="6">CV2-018</strain>
    </source>
</reference>
<dbReference type="OrthoDB" id="2260257at2759"/>
<dbReference type="PANTHER" id="PTHR40633:SF5">
    <property type="entry name" value="ANCHORED PROTEIN, PUTATIVE (AFU_ORTHOLOGUE AFUA_8G04370)-RELATED"/>
    <property type="match status" value="1"/>
</dbReference>
<keyword evidence="1 4" id="KW-0732">Signal</keyword>
<proteinExistence type="predicted"/>
<dbReference type="AlphaFoldDB" id="A0A8T0CID1"/>
<evidence type="ECO:0000256" key="1">
    <source>
        <dbReference type="ARBA" id="ARBA00022729"/>
    </source>
</evidence>
<keyword evidence="7" id="KW-1185">Reference proteome</keyword>